<dbReference type="InterPro" id="IPR000415">
    <property type="entry name" value="Nitroreductase-like"/>
</dbReference>
<organism evidence="4 5">
    <name type="scientific">Paratrimastix pyriformis</name>
    <dbReference type="NCBI Taxonomy" id="342808"/>
    <lineage>
        <taxon>Eukaryota</taxon>
        <taxon>Metamonada</taxon>
        <taxon>Preaxostyla</taxon>
        <taxon>Paratrimastigidae</taxon>
        <taxon>Paratrimastix</taxon>
    </lineage>
</organism>
<dbReference type="Pfam" id="PF00881">
    <property type="entry name" value="Nitroreductase"/>
    <property type="match status" value="1"/>
</dbReference>
<evidence type="ECO:0000259" key="3">
    <source>
        <dbReference type="Pfam" id="PF00881"/>
    </source>
</evidence>
<protein>
    <submittedName>
        <fullName evidence="4">Nitroreductase family protein</fullName>
    </submittedName>
</protein>
<evidence type="ECO:0000313" key="5">
    <source>
        <dbReference type="Proteomes" id="UP001141327"/>
    </source>
</evidence>
<comment type="similarity">
    <text evidence="1">Belongs to the nitroreductase family.</text>
</comment>
<keyword evidence="5" id="KW-1185">Reference proteome</keyword>
<evidence type="ECO:0000256" key="2">
    <source>
        <dbReference type="ARBA" id="ARBA00023002"/>
    </source>
</evidence>
<gene>
    <name evidence="4" type="ORF">PAPYR_307</name>
</gene>
<feature type="domain" description="Nitroreductase" evidence="3">
    <location>
        <begin position="5"/>
        <end position="72"/>
    </location>
</feature>
<dbReference type="Gene3D" id="3.40.109.10">
    <property type="entry name" value="NADH Oxidase"/>
    <property type="match status" value="1"/>
</dbReference>
<sequence>MQTLLARHSCRQFTETPLTQQEVDSLLHAAMQAPSAGNEQPWHFYVCTSAEVRHQLRQASPYAGPAEAAPCAIVVCVDKTKIKYQGNEVQDCAAASQNILLAAYDMGLGAVWLGITPEADRVERVNRILSLPETMTAFSIIAVGHPRVPQTTAPAQSRFDASRVHVVA</sequence>
<name>A0ABQ8UWU6_9EUKA</name>
<comment type="caution">
    <text evidence="4">The sequence shown here is derived from an EMBL/GenBank/DDBJ whole genome shotgun (WGS) entry which is preliminary data.</text>
</comment>
<dbReference type="PANTHER" id="PTHR43673">
    <property type="entry name" value="NAD(P)H NITROREDUCTASE YDGI-RELATED"/>
    <property type="match status" value="1"/>
</dbReference>
<dbReference type="EMBL" id="JAPMOS010000001">
    <property type="protein sequence ID" value="KAJ4463057.1"/>
    <property type="molecule type" value="Genomic_DNA"/>
</dbReference>
<dbReference type="PANTHER" id="PTHR43673:SF10">
    <property type="entry name" value="NADH DEHYDROGENASE_NAD(P)H NITROREDUCTASE XCC3605-RELATED"/>
    <property type="match status" value="1"/>
</dbReference>
<accession>A0ABQ8UWU6</accession>
<proteinExistence type="inferred from homology"/>
<evidence type="ECO:0000313" key="4">
    <source>
        <dbReference type="EMBL" id="KAJ4463057.1"/>
    </source>
</evidence>
<reference evidence="4" key="1">
    <citation type="journal article" date="2022" name="bioRxiv">
        <title>Genomics of Preaxostyla Flagellates Illuminates Evolutionary Transitions and the Path Towards Mitochondrial Loss.</title>
        <authorList>
            <person name="Novak L.V.F."/>
            <person name="Treitli S.C."/>
            <person name="Pyrih J."/>
            <person name="Halakuc P."/>
            <person name="Pipaliya S.V."/>
            <person name="Vacek V."/>
            <person name="Brzon O."/>
            <person name="Soukal P."/>
            <person name="Eme L."/>
            <person name="Dacks J.B."/>
            <person name="Karnkowska A."/>
            <person name="Elias M."/>
            <person name="Hampl V."/>
        </authorList>
    </citation>
    <scope>NUCLEOTIDE SEQUENCE</scope>
    <source>
        <strain evidence="4">RCP-MX</strain>
    </source>
</reference>
<dbReference type="SUPFAM" id="SSF55469">
    <property type="entry name" value="FMN-dependent nitroreductase-like"/>
    <property type="match status" value="1"/>
</dbReference>
<keyword evidence="2" id="KW-0560">Oxidoreductase</keyword>
<evidence type="ECO:0000256" key="1">
    <source>
        <dbReference type="ARBA" id="ARBA00007118"/>
    </source>
</evidence>
<dbReference type="InterPro" id="IPR029479">
    <property type="entry name" value="Nitroreductase"/>
</dbReference>
<dbReference type="Proteomes" id="UP001141327">
    <property type="component" value="Unassembled WGS sequence"/>
</dbReference>